<evidence type="ECO:0000256" key="5">
    <source>
        <dbReference type="ARBA" id="ARBA00022946"/>
    </source>
</evidence>
<evidence type="ECO:0000256" key="8">
    <source>
        <dbReference type="ARBA" id="ARBA00047599"/>
    </source>
</evidence>
<dbReference type="Pfam" id="PF07992">
    <property type="entry name" value="Pyr_redox_2"/>
    <property type="match status" value="1"/>
</dbReference>
<dbReference type="InterPro" id="IPR045024">
    <property type="entry name" value="NDH-2"/>
</dbReference>
<dbReference type="EC" id="1.6.5.9" evidence="2"/>
<dbReference type="InterPro" id="IPR036188">
    <property type="entry name" value="FAD/NAD-bd_sf"/>
</dbReference>
<evidence type="ECO:0000313" key="12">
    <source>
        <dbReference type="EMBL" id="BCJ91954.1"/>
    </source>
</evidence>
<keyword evidence="9" id="KW-1133">Transmembrane helix</keyword>
<evidence type="ECO:0000259" key="10">
    <source>
        <dbReference type="Pfam" id="PF07992"/>
    </source>
</evidence>
<evidence type="ECO:0000256" key="9">
    <source>
        <dbReference type="SAM" id="Phobius"/>
    </source>
</evidence>
<evidence type="ECO:0000313" key="13">
    <source>
        <dbReference type="Proteomes" id="UP000515317"/>
    </source>
</evidence>
<dbReference type="RefSeq" id="WP_222875566.1">
    <property type="nucleotide sequence ID" value="NZ_AP023361.1"/>
</dbReference>
<keyword evidence="5" id="KW-0809">Transit peptide</keyword>
<keyword evidence="6" id="KW-0560">Oxidoreductase</keyword>
<dbReference type="PANTHER" id="PTHR43706:SF47">
    <property type="entry name" value="EXTERNAL NADH-UBIQUINONE OXIDOREDUCTASE 1, MITOCHONDRIAL-RELATED"/>
    <property type="match status" value="1"/>
</dbReference>
<dbReference type="AlphaFoldDB" id="A0A6S6QN73"/>
<gene>
    <name evidence="12" type="ORF">IZ6_26890</name>
</gene>
<protein>
    <recommendedName>
        <fullName evidence="2">NADH:ubiquinone reductase (non-electrogenic)</fullName>
        <ecNumber evidence="2">1.6.5.9</ecNumber>
    </recommendedName>
</protein>
<dbReference type="InterPro" id="IPR023753">
    <property type="entry name" value="FAD/NAD-binding_dom"/>
</dbReference>
<keyword evidence="4" id="KW-0274">FAD</keyword>
<dbReference type="PANTHER" id="PTHR43706">
    <property type="entry name" value="NADH DEHYDROGENASE"/>
    <property type="match status" value="1"/>
</dbReference>
<evidence type="ECO:0000256" key="2">
    <source>
        <dbReference type="ARBA" id="ARBA00012637"/>
    </source>
</evidence>
<comment type="catalytic activity">
    <reaction evidence="8">
        <text>a quinone + NADH + H(+) = a quinol + NAD(+)</text>
        <dbReference type="Rhea" id="RHEA:46160"/>
        <dbReference type="ChEBI" id="CHEBI:15378"/>
        <dbReference type="ChEBI" id="CHEBI:24646"/>
        <dbReference type="ChEBI" id="CHEBI:57540"/>
        <dbReference type="ChEBI" id="CHEBI:57945"/>
        <dbReference type="ChEBI" id="CHEBI:132124"/>
        <dbReference type="EC" id="1.6.5.9"/>
    </reaction>
</comment>
<accession>A0A6S6QN73</accession>
<dbReference type="PRINTS" id="PR00411">
    <property type="entry name" value="PNDRDTASEI"/>
</dbReference>
<keyword evidence="9" id="KW-0812">Transmembrane</keyword>
<dbReference type="KEGG" id="tso:IZ6_26890"/>
<evidence type="ECO:0000256" key="6">
    <source>
        <dbReference type="ARBA" id="ARBA00023002"/>
    </source>
</evidence>
<proteinExistence type="inferred from homology"/>
<dbReference type="Pfam" id="PF22366">
    <property type="entry name" value="NDH2_C"/>
    <property type="match status" value="1"/>
</dbReference>
<reference evidence="12 13" key="1">
    <citation type="submission" date="2020-08" db="EMBL/GenBank/DDBJ databases">
        <title>Genome sequence of Rhizobiales bacterium strain IZ6.</title>
        <authorList>
            <person name="Nakai R."/>
            <person name="Naganuma T."/>
        </authorList>
    </citation>
    <scope>NUCLEOTIDE SEQUENCE [LARGE SCALE GENOMIC DNA]</scope>
    <source>
        <strain evidence="12 13">IZ6</strain>
    </source>
</reference>
<evidence type="ECO:0000256" key="4">
    <source>
        <dbReference type="ARBA" id="ARBA00022827"/>
    </source>
</evidence>
<keyword evidence="9" id="KW-0472">Membrane</keyword>
<keyword evidence="13" id="KW-1185">Reference proteome</keyword>
<dbReference type="InterPro" id="IPR054585">
    <property type="entry name" value="NDH2-like_C"/>
</dbReference>
<organism evidence="12 13">
    <name type="scientific">Terrihabitans soli</name>
    <dbReference type="NCBI Taxonomy" id="708113"/>
    <lineage>
        <taxon>Bacteria</taxon>
        <taxon>Pseudomonadati</taxon>
        <taxon>Pseudomonadota</taxon>
        <taxon>Alphaproteobacteria</taxon>
        <taxon>Hyphomicrobiales</taxon>
        <taxon>Terrihabitans</taxon>
    </lineage>
</organism>
<dbReference type="EMBL" id="AP023361">
    <property type="protein sequence ID" value="BCJ91954.1"/>
    <property type="molecule type" value="Genomic_DNA"/>
</dbReference>
<dbReference type="GO" id="GO:0050136">
    <property type="term" value="F:NADH dehydrogenase (quinone) (non-electrogenic) activity"/>
    <property type="evidence" value="ECO:0007669"/>
    <property type="project" value="UniProtKB-EC"/>
</dbReference>
<dbReference type="SUPFAM" id="SSF51905">
    <property type="entry name" value="FAD/NAD(P)-binding domain"/>
    <property type="match status" value="1"/>
</dbReference>
<comment type="similarity">
    <text evidence="1">Belongs to the NADH dehydrogenase family.</text>
</comment>
<evidence type="ECO:0000256" key="1">
    <source>
        <dbReference type="ARBA" id="ARBA00005272"/>
    </source>
</evidence>
<evidence type="ECO:0000259" key="11">
    <source>
        <dbReference type="Pfam" id="PF22366"/>
    </source>
</evidence>
<evidence type="ECO:0000256" key="3">
    <source>
        <dbReference type="ARBA" id="ARBA00022630"/>
    </source>
</evidence>
<dbReference type="PRINTS" id="PR00368">
    <property type="entry name" value="FADPNR"/>
</dbReference>
<feature type="domain" description="External alternative NADH-ubiquinone oxidoreductase-like C-terminal" evidence="11">
    <location>
        <begin position="352"/>
        <end position="411"/>
    </location>
</feature>
<sequence length="428" mass="46694">MDPRTDAERPRIVIIGGGFGGLTVAQKLHKAETKITLIDRRNHHLFQPLLYQVATAALSPAQIAQPIRFIFRDQKNVTVILDEVTGVEGNHVVTRDAGLIPFDFLVVAAGASHAYFGRDDWKDVAPGLKSLEDATNIRRRILDAFERAEIARTDEEREALLTFCIVGGGPTGVEMAGSIVELAFRTLKAEFRNIDTTRSRVILIEAGPRILASMPEKLSSKAQQGLERLGVIVRTGSAVTECRNDRIELGTEHIPCRTIIWAAGVKAAPVGGWLGAKQDRAGRVVVEPDLSIAGQPNVFVIGDNAAVFTADGSPVPGIAAAAKQQGKFVAKKIAARLAGKPESTDPFRYINQGNLATIGRSEAVADLGRIKLWGTIAWFFWGFVHIFFLIDFRNRISVSVDWLWSYLTFGRGARLITHPAPPEAPDIP</sequence>
<dbReference type="Gene3D" id="3.50.50.100">
    <property type="match status" value="1"/>
</dbReference>
<dbReference type="Proteomes" id="UP000515317">
    <property type="component" value="Chromosome"/>
</dbReference>
<evidence type="ECO:0000256" key="7">
    <source>
        <dbReference type="ARBA" id="ARBA00023027"/>
    </source>
</evidence>
<feature type="domain" description="FAD/NAD(P)-binding" evidence="10">
    <location>
        <begin position="11"/>
        <end position="326"/>
    </location>
</feature>
<keyword evidence="3" id="KW-0285">Flavoprotein</keyword>
<keyword evidence="7" id="KW-0520">NAD</keyword>
<name>A0A6S6QN73_9HYPH</name>
<feature type="transmembrane region" description="Helical" evidence="9">
    <location>
        <begin position="372"/>
        <end position="390"/>
    </location>
</feature>